<reference evidence="2 3" key="1">
    <citation type="journal article" date="2019" name="Commun. Biol.">
        <title>The bagworm genome reveals a unique fibroin gene that provides high tensile strength.</title>
        <authorList>
            <person name="Kono N."/>
            <person name="Nakamura H."/>
            <person name="Ohtoshi R."/>
            <person name="Tomita M."/>
            <person name="Numata K."/>
            <person name="Arakawa K."/>
        </authorList>
    </citation>
    <scope>NUCLEOTIDE SEQUENCE [LARGE SCALE GENOMIC DNA]</scope>
</reference>
<sequence>MAARRGQPAPSRESVFPNGCTRKHTSPRVRRRTMGGEMKAPLLNIRDVISSNGRRARDNTRSAHDLYIKGEVGARRSLPEP</sequence>
<dbReference type="Proteomes" id="UP000299102">
    <property type="component" value="Unassembled WGS sequence"/>
</dbReference>
<protein>
    <submittedName>
        <fullName evidence="2">Uncharacterized protein</fullName>
    </submittedName>
</protein>
<name>A0A4C1UTH2_EUMVA</name>
<evidence type="ECO:0000256" key="1">
    <source>
        <dbReference type="SAM" id="MobiDB-lite"/>
    </source>
</evidence>
<feature type="compositionally biased region" description="Basic residues" evidence="1">
    <location>
        <begin position="21"/>
        <end position="33"/>
    </location>
</feature>
<dbReference type="AlphaFoldDB" id="A0A4C1UTH2"/>
<comment type="caution">
    <text evidence="2">The sequence shown here is derived from an EMBL/GenBank/DDBJ whole genome shotgun (WGS) entry which is preliminary data.</text>
</comment>
<dbReference type="EMBL" id="BGZK01000219">
    <property type="protein sequence ID" value="GBP29337.1"/>
    <property type="molecule type" value="Genomic_DNA"/>
</dbReference>
<evidence type="ECO:0000313" key="2">
    <source>
        <dbReference type="EMBL" id="GBP29337.1"/>
    </source>
</evidence>
<evidence type="ECO:0000313" key="3">
    <source>
        <dbReference type="Proteomes" id="UP000299102"/>
    </source>
</evidence>
<feature type="region of interest" description="Disordered" evidence="1">
    <location>
        <begin position="1"/>
        <end position="37"/>
    </location>
</feature>
<accession>A0A4C1UTH2</accession>
<keyword evidence="3" id="KW-1185">Reference proteome</keyword>
<organism evidence="2 3">
    <name type="scientific">Eumeta variegata</name>
    <name type="common">Bagworm moth</name>
    <name type="synonym">Eumeta japonica</name>
    <dbReference type="NCBI Taxonomy" id="151549"/>
    <lineage>
        <taxon>Eukaryota</taxon>
        <taxon>Metazoa</taxon>
        <taxon>Ecdysozoa</taxon>
        <taxon>Arthropoda</taxon>
        <taxon>Hexapoda</taxon>
        <taxon>Insecta</taxon>
        <taxon>Pterygota</taxon>
        <taxon>Neoptera</taxon>
        <taxon>Endopterygota</taxon>
        <taxon>Lepidoptera</taxon>
        <taxon>Glossata</taxon>
        <taxon>Ditrysia</taxon>
        <taxon>Tineoidea</taxon>
        <taxon>Psychidae</taxon>
        <taxon>Oiketicinae</taxon>
        <taxon>Eumeta</taxon>
    </lineage>
</organism>
<gene>
    <name evidence="2" type="ORF">EVAR_22709_1</name>
</gene>
<proteinExistence type="predicted"/>